<dbReference type="AlphaFoldDB" id="A0A8K0KQX1"/>
<reference evidence="2" key="2">
    <citation type="submission" date="2017-10" db="EMBL/GenBank/DDBJ databases">
        <title>Ladona fulva Genome sequencing and assembly.</title>
        <authorList>
            <person name="Murali S."/>
            <person name="Richards S."/>
            <person name="Bandaranaike D."/>
            <person name="Bellair M."/>
            <person name="Blankenburg K."/>
            <person name="Chao H."/>
            <person name="Dinh H."/>
            <person name="Doddapaneni H."/>
            <person name="Dugan-Rocha S."/>
            <person name="Elkadiri S."/>
            <person name="Gnanaolivu R."/>
            <person name="Hernandez B."/>
            <person name="Skinner E."/>
            <person name="Javaid M."/>
            <person name="Lee S."/>
            <person name="Li M."/>
            <person name="Ming W."/>
            <person name="Munidasa M."/>
            <person name="Muniz J."/>
            <person name="Nguyen L."/>
            <person name="Hughes D."/>
            <person name="Osuji N."/>
            <person name="Pu L.-L."/>
            <person name="Puazo M."/>
            <person name="Qu C."/>
            <person name="Quiroz J."/>
            <person name="Raj R."/>
            <person name="Weissenberger G."/>
            <person name="Xin Y."/>
            <person name="Zou X."/>
            <person name="Han Y."/>
            <person name="Worley K."/>
            <person name="Muzny D."/>
            <person name="Gibbs R."/>
        </authorList>
    </citation>
    <scope>NUCLEOTIDE SEQUENCE</scope>
    <source>
        <strain evidence="2">Sampled in the wild</strain>
    </source>
</reference>
<feature type="compositionally biased region" description="Polar residues" evidence="1">
    <location>
        <begin position="59"/>
        <end position="70"/>
    </location>
</feature>
<gene>
    <name evidence="2" type="ORF">J437_LFUL010528</name>
</gene>
<protein>
    <submittedName>
        <fullName evidence="2">Uncharacterized protein</fullName>
    </submittedName>
</protein>
<evidence type="ECO:0000256" key="1">
    <source>
        <dbReference type="SAM" id="MobiDB-lite"/>
    </source>
</evidence>
<evidence type="ECO:0000313" key="2">
    <source>
        <dbReference type="EMBL" id="KAG8238814.1"/>
    </source>
</evidence>
<sequence>MVYLRLFQKSLGGSSSKLSNEWDNSWGDGWNSGSNSDTSPTKVPSSPAKEATAGKGSRQFGSGKSSSNLQGKKKGAKEGLLIDFEEDKVGGPHDWNSKWDDEAWEMLNKKD</sequence>
<dbReference type="EMBL" id="KZ309442">
    <property type="protein sequence ID" value="KAG8238814.1"/>
    <property type="molecule type" value="Genomic_DNA"/>
</dbReference>
<feature type="compositionally biased region" description="Low complexity" evidence="1">
    <location>
        <begin position="9"/>
        <end position="37"/>
    </location>
</feature>
<evidence type="ECO:0000313" key="3">
    <source>
        <dbReference type="Proteomes" id="UP000792457"/>
    </source>
</evidence>
<organism evidence="2 3">
    <name type="scientific">Ladona fulva</name>
    <name type="common">Scarce chaser dragonfly</name>
    <name type="synonym">Libellula fulva</name>
    <dbReference type="NCBI Taxonomy" id="123851"/>
    <lineage>
        <taxon>Eukaryota</taxon>
        <taxon>Metazoa</taxon>
        <taxon>Ecdysozoa</taxon>
        <taxon>Arthropoda</taxon>
        <taxon>Hexapoda</taxon>
        <taxon>Insecta</taxon>
        <taxon>Pterygota</taxon>
        <taxon>Palaeoptera</taxon>
        <taxon>Odonata</taxon>
        <taxon>Epiprocta</taxon>
        <taxon>Anisoptera</taxon>
        <taxon>Libelluloidea</taxon>
        <taxon>Libellulidae</taxon>
        <taxon>Ladona</taxon>
    </lineage>
</organism>
<feature type="region of interest" description="Disordered" evidence="1">
    <location>
        <begin position="9"/>
        <end position="77"/>
    </location>
</feature>
<keyword evidence="3" id="KW-1185">Reference proteome</keyword>
<proteinExistence type="predicted"/>
<name>A0A8K0KQX1_LADFU</name>
<dbReference type="Proteomes" id="UP000792457">
    <property type="component" value="Unassembled WGS sequence"/>
</dbReference>
<accession>A0A8K0KQX1</accession>
<comment type="caution">
    <text evidence="2">The sequence shown here is derived from an EMBL/GenBank/DDBJ whole genome shotgun (WGS) entry which is preliminary data.</text>
</comment>
<reference evidence="2" key="1">
    <citation type="submission" date="2013-04" db="EMBL/GenBank/DDBJ databases">
        <authorList>
            <person name="Qu J."/>
            <person name="Murali S.C."/>
            <person name="Bandaranaike D."/>
            <person name="Bellair M."/>
            <person name="Blankenburg K."/>
            <person name="Chao H."/>
            <person name="Dinh H."/>
            <person name="Doddapaneni H."/>
            <person name="Downs B."/>
            <person name="Dugan-Rocha S."/>
            <person name="Elkadiri S."/>
            <person name="Gnanaolivu R.D."/>
            <person name="Hernandez B."/>
            <person name="Javaid M."/>
            <person name="Jayaseelan J.C."/>
            <person name="Lee S."/>
            <person name="Li M."/>
            <person name="Ming W."/>
            <person name="Munidasa M."/>
            <person name="Muniz J."/>
            <person name="Nguyen L."/>
            <person name="Ongeri F."/>
            <person name="Osuji N."/>
            <person name="Pu L.-L."/>
            <person name="Puazo M."/>
            <person name="Qu C."/>
            <person name="Quiroz J."/>
            <person name="Raj R."/>
            <person name="Weissenberger G."/>
            <person name="Xin Y."/>
            <person name="Zou X."/>
            <person name="Han Y."/>
            <person name="Richards S."/>
            <person name="Worley K."/>
            <person name="Muzny D."/>
            <person name="Gibbs R."/>
        </authorList>
    </citation>
    <scope>NUCLEOTIDE SEQUENCE</scope>
    <source>
        <strain evidence="2">Sampled in the wild</strain>
    </source>
</reference>